<dbReference type="PANTHER" id="PTHR43877">
    <property type="entry name" value="AMINOALKYLPHOSPHONATE N-ACETYLTRANSFERASE-RELATED-RELATED"/>
    <property type="match status" value="1"/>
</dbReference>
<dbReference type="AlphaFoldDB" id="A0AA48M372"/>
<feature type="region of interest" description="Disordered" evidence="3">
    <location>
        <begin position="1"/>
        <end position="21"/>
    </location>
</feature>
<dbReference type="InterPro" id="IPR016181">
    <property type="entry name" value="Acyl_CoA_acyltransferase"/>
</dbReference>
<reference evidence="5" key="1">
    <citation type="submission" date="2023-07" db="EMBL/GenBank/DDBJ databases">
        <authorList>
            <person name="Pelsma A.J. K."/>
        </authorList>
    </citation>
    <scope>NUCLEOTIDE SEQUENCE</scope>
</reference>
<evidence type="ECO:0000256" key="1">
    <source>
        <dbReference type="ARBA" id="ARBA00022679"/>
    </source>
</evidence>
<feature type="domain" description="N-acetyltransferase" evidence="4">
    <location>
        <begin position="19"/>
        <end position="166"/>
    </location>
</feature>
<dbReference type="Gene3D" id="3.40.630.30">
    <property type="match status" value="1"/>
</dbReference>
<accession>A0AA48M372</accession>
<evidence type="ECO:0000256" key="3">
    <source>
        <dbReference type="SAM" id="MobiDB-lite"/>
    </source>
</evidence>
<feature type="compositionally biased region" description="Low complexity" evidence="3">
    <location>
        <begin position="1"/>
        <end position="19"/>
    </location>
</feature>
<organism evidence="5">
    <name type="scientific">freshwater sediment metagenome</name>
    <dbReference type="NCBI Taxonomy" id="556182"/>
    <lineage>
        <taxon>unclassified sequences</taxon>
        <taxon>metagenomes</taxon>
        <taxon>ecological metagenomes</taxon>
    </lineage>
</organism>
<dbReference type="PROSITE" id="PS51186">
    <property type="entry name" value="GNAT"/>
    <property type="match status" value="1"/>
</dbReference>
<dbReference type="SUPFAM" id="SSF55729">
    <property type="entry name" value="Acyl-CoA N-acyltransferases (Nat)"/>
    <property type="match status" value="1"/>
</dbReference>
<protein>
    <recommendedName>
        <fullName evidence="4">N-acetyltransferase domain-containing protein</fullName>
    </recommendedName>
</protein>
<dbReference type="EMBL" id="OY288114">
    <property type="protein sequence ID" value="CAJ0865132.1"/>
    <property type="molecule type" value="Genomic_DNA"/>
</dbReference>
<keyword evidence="1" id="KW-0808">Transferase</keyword>
<evidence type="ECO:0000313" key="5">
    <source>
        <dbReference type="EMBL" id="CAJ0865132.1"/>
    </source>
</evidence>
<evidence type="ECO:0000259" key="4">
    <source>
        <dbReference type="PROSITE" id="PS51186"/>
    </source>
</evidence>
<dbReference type="GO" id="GO:0016747">
    <property type="term" value="F:acyltransferase activity, transferring groups other than amino-acyl groups"/>
    <property type="evidence" value="ECO:0007669"/>
    <property type="project" value="InterPro"/>
</dbReference>
<dbReference type="PANTHER" id="PTHR43877:SF2">
    <property type="entry name" value="AMINOALKYLPHOSPHONATE N-ACETYLTRANSFERASE-RELATED"/>
    <property type="match status" value="1"/>
</dbReference>
<evidence type="ECO:0000256" key="2">
    <source>
        <dbReference type="ARBA" id="ARBA00023315"/>
    </source>
</evidence>
<gene>
    <name evidence="5" type="ORF">AMST5_01739</name>
</gene>
<name>A0AA48M372_9ZZZZ</name>
<dbReference type="Pfam" id="PF00583">
    <property type="entry name" value="Acetyltransf_1"/>
    <property type="match status" value="1"/>
</dbReference>
<proteinExistence type="predicted"/>
<dbReference type="InterPro" id="IPR050832">
    <property type="entry name" value="Bact_Acetyltransf"/>
</dbReference>
<sequence length="168" mass="18049">MSVGAAGPGSQPSASAPSPLLRRRDDADWPAMLDLWVEAWRATYPDIDFDARRGWLTQQVATLEAQGAATLCLFMGEPPRLAGFVVIDPKTGWLDQICVGPAFKGDGCGAQLMAAACAIAPGVIRLDVNADNDHAIRFYERGGFVQVGRGANTLSGRATIMMEWRGRE</sequence>
<dbReference type="InterPro" id="IPR000182">
    <property type="entry name" value="GNAT_dom"/>
</dbReference>
<dbReference type="CDD" id="cd04301">
    <property type="entry name" value="NAT_SF"/>
    <property type="match status" value="1"/>
</dbReference>
<keyword evidence="2" id="KW-0012">Acyltransferase</keyword>